<dbReference type="InterPro" id="IPR035965">
    <property type="entry name" value="PAS-like_dom_sf"/>
</dbReference>
<dbReference type="InterPro" id="IPR013655">
    <property type="entry name" value="PAS_fold_3"/>
</dbReference>
<dbReference type="AlphaFoldDB" id="A0A521ET85"/>
<dbReference type="Gene3D" id="3.30.565.10">
    <property type="entry name" value="Histidine kinase-like ATPase, C-terminal domain"/>
    <property type="match status" value="1"/>
</dbReference>
<evidence type="ECO:0000256" key="3">
    <source>
        <dbReference type="ARBA" id="ARBA00022553"/>
    </source>
</evidence>
<dbReference type="SMART" id="SM00086">
    <property type="entry name" value="PAC"/>
    <property type="match status" value="1"/>
</dbReference>
<gene>
    <name evidence="9" type="ORF">SAMN06265348_109111</name>
</gene>
<dbReference type="CDD" id="cd00130">
    <property type="entry name" value="PAS"/>
    <property type="match status" value="1"/>
</dbReference>
<dbReference type="PROSITE" id="PS50112">
    <property type="entry name" value="PAS"/>
    <property type="match status" value="1"/>
</dbReference>
<feature type="domain" description="PAS" evidence="7">
    <location>
        <begin position="187"/>
        <end position="258"/>
    </location>
</feature>
<dbReference type="SMART" id="SM00065">
    <property type="entry name" value="GAF"/>
    <property type="match status" value="1"/>
</dbReference>
<dbReference type="SMART" id="SM00387">
    <property type="entry name" value="HATPase_c"/>
    <property type="match status" value="1"/>
</dbReference>
<dbReference type="InterPro" id="IPR004358">
    <property type="entry name" value="Sig_transdc_His_kin-like_C"/>
</dbReference>
<comment type="catalytic activity">
    <reaction evidence="1">
        <text>ATP + protein L-histidine = ADP + protein N-phospho-L-histidine.</text>
        <dbReference type="EC" id="2.7.13.3"/>
    </reaction>
</comment>
<dbReference type="RefSeq" id="WP_142529532.1">
    <property type="nucleotide sequence ID" value="NZ_CBCSJO010000009.1"/>
</dbReference>
<protein>
    <recommendedName>
        <fullName evidence="2">histidine kinase</fullName>
        <ecNumber evidence="2">2.7.13.3</ecNumber>
    </recommendedName>
</protein>
<evidence type="ECO:0000259" key="8">
    <source>
        <dbReference type="PROSITE" id="PS50113"/>
    </source>
</evidence>
<evidence type="ECO:0000256" key="1">
    <source>
        <dbReference type="ARBA" id="ARBA00000085"/>
    </source>
</evidence>
<dbReference type="EMBL" id="FXTN01000009">
    <property type="protein sequence ID" value="SMO87125.1"/>
    <property type="molecule type" value="Genomic_DNA"/>
</dbReference>
<dbReference type="Gene3D" id="1.10.287.130">
    <property type="match status" value="1"/>
</dbReference>
<keyword evidence="5" id="KW-0418">Kinase</keyword>
<keyword evidence="4" id="KW-0808">Transferase</keyword>
<dbReference type="NCBIfam" id="TIGR00229">
    <property type="entry name" value="sensory_box"/>
    <property type="match status" value="1"/>
</dbReference>
<dbReference type="InterPro" id="IPR003018">
    <property type="entry name" value="GAF"/>
</dbReference>
<reference evidence="9 10" key="1">
    <citation type="submission" date="2017-05" db="EMBL/GenBank/DDBJ databases">
        <authorList>
            <person name="Varghese N."/>
            <person name="Submissions S."/>
        </authorList>
    </citation>
    <scope>NUCLEOTIDE SEQUENCE [LARGE SCALE GENOMIC DNA]</scope>
    <source>
        <strain evidence="9 10">DSM 19036</strain>
    </source>
</reference>
<accession>A0A521ET85</accession>
<evidence type="ECO:0000259" key="6">
    <source>
        <dbReference type="PROSITE" id="PS50109"/>
    </source>
</evidence>
<dbReference type="Gene3D" id="3.30.450.40">
    <property type="match status" value="1"/>
</dbReference>
<sequence>MTDLTSTAYSASEQYSFPGYPLLTNESERQEALDSYHILDTAEEKDFDDLTTLASAICQTPIALVSLVDHDRQWFKSHKGLPATETPRDYSFCAHAIASSDEIMTVPDATKDLRFAANPLVTGETNIVFYAGVPLVNDDGFSLGTLCVIDHHTRELSKEQISALVIIAKQVIDKLELRRKNMELRESNDRLNLALEAATLGSYDADMRTGMVSGTAQFRINFGLGADEALNFSDLFNVILPEYRENVEEMVNAAIMNNSVYQAEYEILWSDGSRHWISASGKPRYDQDGEVTRMVGVTQNITARKDLEQRQAEFLGVASHELKTPVTILKANLQLLDRYKTNPSNPNFPRLIDSAIKSMEKINHLVDDLLNMHRYGAGQLLLDKTIFNISEMLELCCNHVRVSGKHQLIVEGDPNIDIFADEHRIDQVVVNFVNNAVKYAPGSVEIHIGVAREGDLVKISVRDFGPGIPADQVPHLFDRYWRGDHSGAKYTGLGLGLYICAEIIKKHDGQIGAVSELGKGSTFWFTVPASLAGSAANGNI</sequence>
<evidence type="ECO:0000256" key="4">
    <source>
        <dbReference type="ARBA" id="ARBA00022679"/>
    </source>
</evidence>
<dbReference type="Proteomes" id="UP000320300">
    <property type="component" value="Unassembled WGS sequence"/>
</dbReference>
<dbReference type="OrthoDB" id="9813151at2"/>
<evidence type="ECO:0000256" key="2">
    <source>
        <dbReference type="ARBA" id="ARBA00012438"/>
    </source>
</evidence>
<dbReference type="EC" id="2.7.13.3" evidence="2"/>
<dbReference type="SUPFAM" id="SSF55785">
    <property type="entry name" value="PYP-like sensor domain (PAS domain)"/>
    <property type="match status" value="1"/>
</dbReference>
<dbReference type="CDD" id="cd00082">
    <property type="entry name" value="HisKA"/>
    <property type="match status" value="1"/>
</dbReference>
<dbReference type="InterPro" id="IPR003594">
    <property type="entry name" value="HATPase_dom"/>
</dbReference>
<keyword evidence="3" id="KW-0597">Phosphoprotein</keyword>
<dbReference type="Pfam" id="PF01590">
    <property type="entry name" value="GAF"/>
    <property type="match status" value="1"/>
</dbReference>
<dbReference type="PROSITE" id="PS50109">
    <property type="entry name" value="HIS_KIN"/>
    <property type="match status" value="1"/>
</dbReference>
<dbReference type="InterPro" id="IPR000700">
    <property type="entry name" value="PAS-assoc_C"/>
</dbReference>
<dbReference type="Pfam" id="PF08447">
    <property type="entry name" value="PAS_3"/>
    <property type="match status" value="1"/>
</dbReference>
<dbReference type="InterPro" id="IPR003661">
    <property type="entry name" value="HisK_dim/P_dom"/>
</dbReference>
<feature type="domain" description="Histidine kinase" evidence="6">
    <location>
        <begin position="317"/>
        <end position="531"/>
    </location>
</feature>
<organism evidence="9 10">
    <name type="scientific">Pedobacter westerhofensis</name>
    <dbReference type="NCBI Taxonomy" id="425512"/>
    <lineage>
        <taxon>Bacteria</taxon>
        <taxon>Pseudomonadati</taxon>
        <taxon>Bacteroidota</taxon>
        <taxon>Sphingobacteriia</taxon>
        <taxon>Sphingobacteriales</taxon>
        <taxon>Sphingobacteriaceae</taxon>
        <taxon>Pedobacter</taxon>
    </lineage>
</organism>
<dbReference type="PANTHER" id="PTHR43102">
    <property type="entry name" value="SLR1143 PROTEIN"/>
    <property type="match status" value="1"/>
</dbReference>
<dbReference type="Gene3D" id="3.30.450.20">
    <property type="entry name" value="PAS domain"/>
    <property type="match status" value="1"/>
</dbReference>
<proteinExistence type="predicted"/>
<dbReference type="InterPro" id="IPR029016">
    <property type="entry name" value="GAF-like_dom_sf"/>
</dbReference>
<dbReference type="PANTHER" id="PTHR43102:SF2">
    <property type="entry name" value="GAF DOMAIN-CONTAINING PROTEIN"/>
    <property type="match status" value="1"/>
</dbReference>
<dbReference type="FunFam" id="3.30.565.10:FF:000006">
    <property type="entry name" value="Sensor histidine kinase WalK"/>
    <property type="match status" value="1"/>
</dbReference>
<dbReference type="SMART" id="SM00388">
    <property type="entry name" value="HisKA"/>
    <property type="match status" value="1"/>
</dbReference>
<dbReference type="PRINTS" id="PR00344">
    <property type="entry name" value="BCTRLSENSOR"/>
</dbReference>
<dbReference type="InterPro" id="IPR000014">
    <property type="entry name" value="PAS"/>
</dbReference>
<dbReference type="InterPro" id="IPR001610">
    <property type="entry name" value="PAC"/>
</dbReference>
<dbReference type="InterPro" id="IPR036097">
    <property type="entry name" value="HisK_dim/P_sf"/>
</dbReference>
<dbReference type="SUPFAM" id="SSF55874">
    <property type="entry name" value="ATPase domain of HSP90 chaperone/DNA topoisomerase II/histidine kinase"/>
    <property type="match status" value="1"/>
</dbReference>
<dbReference type="GO" id="GO:0000155">
    <property type="term" value="F:phosphorelay sensor kinase activity"/>
    <property type="evidence" value="ECO:0007669"/>
    <property type="project" value="InterPro"/>
</dbReference>
<evidence type="ECO:0000313" key="9">
    <source>
        <dbReference type="EMBL" id="SMO87125.1"/>
    </source>
</evidence>
<evidence type="ECO:0000259" key="7">
    <source>
        <dbReference type="PROSITE" id="PS50112"/>
    </source>
</evidence>
<dbReference type="InterPro" id="IPR036890">
    <property type="entry name" value="HATPase_C_sf"/>
</dbReference>
<dbReference type="PROSITE" id="PS50113">
    <property type="entry name" value="PAC"/>
    <property type="match status" value="1"/>
</dbReference>
<dbReference type="SUPFAM" id="SSF55781">
    <property type="entry name" value="GAF domain-like"/>
    <property type="match status" value="1"/>
</dbReference>
<evidence type="ECO:0000256" key="5">
    <source>
        <dbReference type="ARBA" id="ARBA00022777"/>
    </source>
</evidence>
<evidence type="ECO:0000313" key="10">
    <source>
        <dbReference type="Proteomes" id="UP000320300"/>
    </source>
</evidence>
<dbReference type="SUPFAM" id="SSF47384">
    <property type="entry name" value="Homodimeric domain of signal transducing histidine kinase"/>
    <property type="match status" value="1"/>
</dbReference>
<dbReference type="Pfam" id="PF00512">
    <property type="entry name" value="HisKA"/>
    <property type="match status" value="1"/>
</dbReference>
<feature type="domain" description="PAC" evidence="8">
    <location>
        <begin position="261"/>
        <end position="313"/>
    </location>
</feature>
<keyword evidence="10" id="KW-1185">Reference proteome</keyword>
<dbReference type="Pfam" id="PF02518">
    <property type="entry name" value="HATPase_c"/>
    <property type="match status" value="1"/>
</dbReference>
<name>A0A521ET85_9SPHI</name>
<dbReference type="InterPro" id="IPR005467">
    <property type="entry name" value="His_kinase_dom"/>
</dbReference>